<evidence type="ECO:0000313" key="2">
    <source>
        <dbReference type="EMBL" id="KKL45724.1"/>
    </source>
</evidence>
<evidence type="ECO:0000256" key="1">
    <source>
        <dbReference type="SAM" id="MobiDB-lite"/>
    </source>
</evidence>
<feature type="region of interest" description="Disordered" evidence="1">
    <location>
        <begin position="36"/>
        <end position="63"/>
    </location>
</feature>
<reference evidence="2" key="1">
    <citation type="journal article" date="2015" name="Nature">
        <title>Complex archaea that bridge the gap between prokaryotes and eukaryotes.</title>
        <authorList>
            <person name="Spang A."/>
            <person name="Saw J.H."/>
            <person name="Jorgensen S.L."/>
            <person name="Zaremba-Niedzwiedzka K."/>
            <person name="Martijn J."/>
            <person name="Lind A.E."/>
            <person name="van Eijk R."/>
            <person name="Schleper C."/>
            <person name="Guy L."/>
            <person name="Ettema T.J."/>
        </authorList>
    </citation>
    <scope>NUCLEOTIDE SEQUENCE</scope>
</reference>
<proteinExistence type="predicted"/>
<organism evidence="2">
    <name type="scientific">marine sediment metagenome</name>
    <dbReference type="NCBI Taxonomy" id="412755"/>
    <lineage>
        <taxon>unclassified sequences</taxon>
        <taxon>metagenomes</taxon>
        <taxon>ecological metagenomes</taxon>
    </lineage>
</organism>
<sequence>MKALEYLKSRRPVVMTKATFEDTVLQAARQAVMEEANWGGARGGTRREQGDGNGSNPNDPFNALRYGPYDRSSLYSTEEGRVIFPADSVTVREKVKNMDEGRLKKAITSLSSMIEFATAGWVTIGGSGSVGMFRDRDIIPEQLFLAQDAAVLRVRSDPHAAGIVNNLQYYT</sequence>
<feature type="non-terminal residue" evidence="2">
    <location>
        <position position="171"/>
    </location>
</feature>
<gene>
    <name evidence="2" type="ORF">LCGC14_2352750</name>
</gene>
<protein>
    <submittedName>
        <fullName evidence="2">Uncharacterized protein</fullName>
    </submittedName>
</protein>
<name>A0A0F9C977_9ZZZZ</name>
<comment type="caution">
    <text evidence="2">The sequence shown here is derived from an EMBL/GenBank/DDBJ whole genome shotgun (WGS) entry which is preliminary data.</text>
</comment>
<dbReference type="EMBL" id="LAZR01034284">
    <property type="protein sequence ID" value="KKL45724.1"/>
    <property type="molecule type" value="Genomic_DNA"/>
</dbReference>
<accession>A0A0F9C977</accession>
<dbReference type="AlphaFoldDB" id="A0A0F9C977"/>